<evidence type="ECO:0000313" key="4">
    <source>
        <dbReference type="Proteomes" id="UP000281498"/>
    </source>
</evidence>
<dbReference type="InterPro" id="IPR010982">
    <property type="entry name" value="Lambda_DNA-bd_dom_sf"/>
</dbReference>
<protein>
    <recommendedName>
        <fullName evidence="2">HTH cro/C1-type domain-containing protein</fullName>
    </recommendedName>
</protein>
<organism evidence="3 4">
    <name type="scientific">Salipaludibacillus neizhouensis</name>
    <dbReference type="NCBI Taxonomy" id="885475"/>
    <lineage>
        <taxon>Bacteria</taxon>
        <taxon>Bacillati</taxon>
        <taxon>Bacillota</taxon>
        <taxon>Bacilli</taxon>
        <taxon>Bacillales</taxon>
        <taxon>Bacillaceae</taxon>
    </lineage>
</organism>
<comment type="caution">
    <text evidence="3">The sequence shown here is derived from an EMBL/GenBank/DDBJ whole genome shotgun (WGS) entry which is preliminary data.</text>
</comment>
<dbReference type="GO" id="GO:0003677">
    <property type="term" value="F:DNA binding"/>
    <property type="evidence" value="ECO:0007669"/>
    <property type="project" value="UniProtKB-KW"/>
</dbReference>
<dbReference type="SMART" id="SM00530">
    <property type="entry name" value="HTH_XRE"/>
    <property type="match status" value="1"/>
</dbReference>
<evidence type="ECO:0000259" key="2">
    <source>
        <dbReference type="PROSITE" id="PS50943"/>
    </source>
</evidence>
<dbReference type="OrthoDB" id="72638at2"/>
<dbReference type="PANTHER" id="PTHR46558:SF4">
    <property type="entry name" value="DNA-BIDING PHAGE PROTEIN"/>
    <property type="match status" value="1"/>
</dbReference>
<dbReference type="Pfam" id="PF01381">
    <property type="entry name" value="HTH_3"/>
    <property type="match status" value="1"/>
</dbReference>
<name>A0A3A9K4K3_9BACI</name>
<dbReference type="Gene3D" id="1.10.260.40">
    <property type="entry name" value="lambda repressor-like DNA-binding domains"/>
    <property type="match status" value="1"/>
</dbReference>
<dbReference type="SUPFAM" id="SSF47413">
    <property type="entry name" value="lambda repressor-like DNA-binding domains"/>
    <property type="match status" value="1"/>
</dbReference>
<accession>A0A3A9K4K3</accession>
<feature type="domain" description="HTH cro/C1-type" evidence="2">
    <location>
        <begin position="19"/>
        <end position="73"/>
    </location>
</feature>
<dbReference type="Proteomes" id="UP000281498">
    <property type="component" value="Unassembled WGS sequence"/>
</dbReference>
<dbReference type="PROSITE" id="PS50943">
    <property type="entry name" value="HTH_CROC1"/>
    <property type="match status" value="1"/>
</dbReference>
<keyword evidence="1" id="KW-0238">DNA-binding</keyword>
<dbReference type="CDD" id="cd00093">
    <property type="entry name" value="HTH_XRE"/>
    <property type="match status" value="1"/>
</dbReference>
<proteinExistence type="predicted"/>
<evidence type="ECO:0000313" key="3">
    <source>
        <dbReference type="EMBL" id="RKL65800.1"/>
    </source>
</evidence>
<gene>
    <name evidence="3" type="ORF">CR203_18225</name>
</gene>
<sequence length="125" mass="14557">MKSSDDTFVYVKERIKDNLINLRKERGMSQRDLAGDIGLSQSFINMIEQGKRDLHIKTLHKIATYYDVQIHDLVCIDKNYENLNNIDNDFKNKQYSNTVVDFLNQVPESTLEAIARAYISGKKER</sequence>
<reference evidence="3 4" key="1">
    <citation type="submission" date="2017-10" db="EMBL/GenBank/DDBJ databases">
        <title>Bacillus sp. nov., a halophilic bacterium isolated from a Keqin Lake.</title>
        <authorList>
            <person name="Wang H."/>
        </authorList>
    </citation>
    <scope>NUCLEOTIDE SEQUENCE [LARGE SCALE GENOMIC DNA]</scope>
    <source>
        <strain evidence="3 4">KCTC 13187</strain>
    </source>
</reference>
<dbReference type="PANTHER" id="PTHR46558">
    <property type="entry name" value="TRACRIPTIONAL REGULATORY PROTEIN-RELATED-RELATED"/>
    <property type="match status" value="1"/>
</dbReference>
<dbReference type="EMBL" id="PDOE01000011">
    <property type="protein sequence ID" value="RKL65800.1"/>
    <property type="molecule type" value="Genomic_DNA"/>
</dbReference>
<dbReference type="AlphaFoldDB" id="A0A3A9K4K3"/>
<dbReference type="InterPro" id="IPR001387">
    <property type="entry name" value="Cro/C1-type_HTH"/>
</dbReference>
<dbReference type="RefSeq" id="WP_110937938.1">
    <property type="nucleotide sequence ID" value="NZ_KZ614147.1"/>
</dbReference>
<evidence type="ECO:0000256" key="1">
    <source>
        <dbReference type="ARBA" id="ARBA00023125"/>
    </source>
</evidence>
<keyword evidence="4" id="KW-1185">Reference proteome</keyword>